<comment type="similarity">
    <text evidence="7">Belongs to the ubiquitin-conjugating enzyme family.</text>
</comment>
<dbReference type="GO" id="GO:0061631">
    <property type="term" value="F:ubiquitin conjugating enzyme activity"/>
    <property type="evidence" value="ECO:0007669"/>
    <property type="project" value="UniProtKB-EC"/>
</dbReference>
<proteinExistence type="inferred from homology"/>
<reference evidence="9 10" key="1">
    <citation type="journal article" date="2015" name="Biotechnol. Biofuels">
        <title>Enhanced degradation of softwood versus hardwood by the white-rot fungus Pycnoporus coccineus.</title>
        <authorList>
            <person name="Couturier M."/>
            <person name="Navarro D."/>
            <person name="Chevret D."/>
            <person name="Henrissat B."/>
            <person name="Piumi F."/>
            <person name="Ruiz-Duenas F.J."/>
            <person name="Martinez A.T."/>
            <person name="Grigoriev I.V."/>
            <person name="Riley R."/>
            <person name="Lipzen A."/>
            <person name="Berrin J.G."/>
            <person name="Master E.R."/>
            <person name="Rosso M.N."/>
        </authorList>
    </citation>
    <scope>NUCLEOTIDE SEQUENCE [LARGE SCALE GENOMIC DNA]</scope>
    <source>
        <strain evidence="9 10">BRFM310</strain>
    </source>
</reference>
<keyword evidence="5 7" id="KW-0067">ATP-binding</keyword>
<dbReference type="Gene3D" id="3.10.110.10">
    <property type="entry name" value="Ubiquitin Conjugating Enzyme"/>
    <property type="match status" value="1"/>
</dbReference>
<accession>A0A1Y2IRC9</accession>
<name>A0A1Y2IRC9_TRAC3</name>
<dbReference type="AlphaFoldDB" id="A0A1Y2IRC9"/>
<evidence type="ECO:0000256" key="5">
    <source>
        <dbReference type="ARBA" id="ARBA00022840"/>
    </source>
</evidence>
<dbReference type="SUPFAM" id="SSF54495">
    <property type="entry name" value="UBC-like"/>
    <property type="match status" value="1"/>
</dbReference>
<evidence type="ECO:0000256" key="6">
    <source>
        <dbReference type="PROSITE-ProRule" id="PRU10133"/>
    </source>
</evidence>
<organism evidence="9 10">
    <name type="scientific">Trametes coccinea (strain BRFM310)</name>
    <name type="common">Pycnoporus coccineus</name>
    <dbReference type="NCBI Taxonomy" id="1353009"/>
    <lineage>
        <taxon>Eukaryota</taxon>
        <taxon>Fungi</taxon>
        <taxon>Dikarya</taxon>
        <taxon>Basidiomycota</taxon>
        <taxon>Agaricomycotina</taxon>
        <taxon>Agaricomycetes</taxon>
        <taxon>Polyporales</taxon>
        <taxon>Polyporaceae</taxon>
        <taxon>Trametes</taxon>
    </lineage>
</organism>
<dbReference type="EC" id="2.3.2.23" evidence="1"/>
<keyword evidence="4 7" id="KW-0833">Ubl conjugation pathway</keyword>
<dbReference type="InterPro" id="IPR016135">
    <property type="entry name" value="UBQ-conjugating_enzyme/RWD"/>
</dbReference>
<dbReference type="STRING" id="1353009.A0A1Y2IRC9"/>
<dbReference type="FunFam" id="3.10.110.10:FF:000025">
    <property type="entry name" value="ubiquitin-conjugating enzyme E2 7"/>
    <property type="match status" value="1"/>
</dbReference>
<evidence type="ECO:0000313" key="9">
    <source>
        <dbReference type="EMBL" id="OSD03690.1"/>
    </source>
</evidence>
<dbReference type="Pfam" id="PF00179">
    <property type="entry name" value="UQ_con"/>
    <property type="match status" value="1"/>
</dbReference>
<dbReference type="SMART" id="SM00212">
    <property type="entry name" value="UBCc"/>
    <property type="match status" value="1"/>
</dbReference>
<dbReference type="PROSITE" id="PS00183">
    <property type="entry name" value="UBC_1"/>
    <property type="match status" value="1"/>
</dbReference>
<sequence length="179" mass="20333">MSSRTGTPNNVPSNTLLLRRQLMELTKHPVEGFSAGLVDENNLYEWEVMIIGPPDTIYEGGFFKARLSFPEDFPLNPPKMRFITPMWHPNIYPDGLVCISILHPPGEDQYGYEDSGERWLPVHTVESILLSVISLLSSDKPNLDSPANVDAAKEIRTDFEGYKKKVRRLVRRSAEEAFD</sequence>
<evidence type="ECO:0000256" key="3">
    <source>
        <dbReference type="ARBA" id="ARBA00022741"/>
    </source>
</evidence>
<evidence type="ECO:0000259" key="8">
    <source>
        <dbReference type="PROSITE" id="PS50127"/>
    </source>
</evidence>
<gene>
    <name evidence="9" type="ORF">PYCCODRAFT_1434083</name>
</gene>
<keyword evidence="3 7" id="KW-0547">Nucleotide-binding</keyword>
<dbReference type="GO" id="GO:0005524">
    <property type="term" value="F:ATP binding"/>
    <property type="evidence" value="ECO:0007669"/>
    <property type="project" value="UniProtKB-UniRule"/>
</dbReference>
<dbReference type="CDD" id="cd23795">
    <property type="entry name" value="UBCc_UBE2G1"/>
    <property type="match status" value="1"/>
</dbReference>
<evidence type="ECO:0000256" key="2">
    <source>
        <dbReference type="ARBA" id="ARBA00022679"/>
    </source>
</evidence>
<evidence type="ECO:0000313" key="10">
    <source>
        <dbReference type="Proteomes" id="UP000193067"/>
    </source>
</evidence>
<evidence type="ECO:0000256" key="4">
    <source>
        <dbReference type="ARBA" id="ARBA00022786"/>
    </source>
</evidence>
<dbReference type="InterPro" id="IPR023313">
    <property type="entry name" value="UBQ-conjugating_AS"/>
</dbReference>
<keyword evidence="10" id="KW-1185">Reference proteome</keyword>
<evidence type="ECO:0000256" key="7">
    <source>
        <dbReference type="RuleBase" id="RU362109"/>
    </source>
</evidence>
<dbReference type="EMBL" id="KZ084099">
    <property type="protein sequence ID" value="OSD03690.1"/>
    <property type="molecule type" value="Genomic_DNA"/>
</dbReference>
<dbReference type="PROSITE" id="PS50127">
    <property type="entry name" value="UBC_2"/>
    <property type="match status" value="1"/>
</dbReference>
<dbReference type="OrthoDB" id="19692at2759"/>
<dbReference type="InterPro" id="IPR050113">
    <property type="entry name" value="Ub_conjugating_enzyme"/>
</dbReference>
<feature type="domain" description="UBC core" evidence="8">
    <location>
        <begin position="13"/>
        <end position="175"/>
    </location>
</feature>
<evidence type="ECO:0000256" key="1">
    <source>
        <dbReference type="ARBA" id="ARBA00012486"/>
    </source>
</evidence>
<keyword evidence="2" id="KW-0808">Transferase</keyword>
<feature type="active site" description="Glycyl thioester intermediate" evidence="6">
    <location>
        <position position="98"/>
    </location>
</feature>
<dbReference type="PANTHER" id="PTHR24067">
    <property type="entry name" value="UBIQUITIN-CONJUGATING ENZYME E2"/>
    <property type="match status" value="1"/>
</dbReference>
<dbReference type="InterPro" id="IPR000608">
    <property type="entry name" value="UBC"/>
</dbReference>
<protein>
    <recommendedName>
        <fullName evidence="1">E2 ubiquitin-conjugating enzyme</fullName>
        <ecNumber evidence="1">2.3.2.23</ecNumber>
    </recommendedName>
</protein>
<dbReference type="Proteomes" id="UP000193067">
    <property type="component" value="Unassembled WGS sequence"/>
</dbReference>